<dbReference type="AlphaFoldDB" id="A0AAV5AIR8"/>
<sequence length="84" mass="9620">MSTISNKQPLPEFDYWEFVHCAVCFLPFLRDVQDVNSRSPTVPFWLTECGHTVSRSKLYGMRCHEHQADSTATRGARGHPRPAN</sequence>
<evidence type="ECO:0000313" key="2">
    <source>
        <dbReference type="Proteomes" id="UP001050691"/>
    </source>
</evidence>
<name>A0AAV5AIR8_9AGAM</name>
<protein>
    <submittedName>
        <fullName evidence="1">Uncharacterized protein</fullName>
    </submittedName>
</protein>
<evidence type="ECO:0000313" key="1">
    <source>
        <dbReference type="EMBL" id="GJJ12740.1"/>
    </source>
</evidence>
<dbReference type="Proteomes" id="UP001050691">
    <property type="component" value="Unassembled WGS sequence"/>
</dbReference>
<comment type="caution">
    <text evidence="1">The sequence shown here is derived from an EMBL/GenBank/DDBJ whole genome shotgun (WGS) entry which is preliminary data.</text>
</comment>
<reference evidence="1" key="1">
    <citation type="submission" date="2021-10" db="EMBL/GenBank/DDBJ databases">
        <title>De novo Genome Assembly of Clathrus columnatus (Basidiomycota, Fungi) Using Illumina and Nanopore Sequence Data.</title>
        <authorList>
            <person name="Ogiso-Tanaka E."/>
            <person name="Itagaki H."/>
            <person name="Hosoya T."/>
            <person name="Hosaka K."/>
        </authorList>
    </citation>
    <scope>NUCLEOTIDE SEQUENCE</scope>
    <source>
        <strain evidence="1">MO-923</strain>
    </source>
</reference>
<proteinExistence type="predicted"/>
<keyword evidence="2" id="KW-1185">Reference proteome</keyword>
<gene>
    <name evidence="1" type="ORF">Clacol_006985</name>
</gene>
<organism evidence="1 2">
    <name type="scientific">Clathrus columnatus</name>
    <dbReference type="NCBI Taxonomy" id="1419009"/>
    <lineage>
        <taxon>Eukaryota</taxon>
        <taxon>Fungi</taxon>
        <taxon>Dikarya</taxon>
        <taxon>Basidiomycota</taxon>
        <taxon>Agaricomycotina</taxon>
        <taxon>Agaricomycetes</taxon>
        <taxon>Phallomycetidae</taxon>
        <taxon>Phallales</taxon>
        <taxon>Clathraceae</taxon>
        <taxon>Clathrus</taxon>
    </lineage>
</organism>
<dbReference type="EMBL" id="BPWL01000007">
    <property type="protein sequence ID" value="GJJ12740.1"/>
    <property type="molecule type" value="Genomic_DNA"/>
</dbReference>
<accession>A0AAV5AIR8</accession>